<evidence type="ECO:0000256" key="13">
    <source>
        <dbReference type="ARBA" id="ARBA00023098"/>
    </source>
</evidence>
<dbReference type="Proteomes" id="UP001140011">
    <property type="component" value="Unassembled WGS sequence"/>
</dbReference>
<comment type="pathway">
    <text evidence="4">Lipid metabolism.</text>
</comment>
<evidence type="ECO:0000256" key="16">
    <source>
        <dbReference type="ARBA" id="ARBA00023209"/>
    </source>
</evidence>
<dbReference type="EMBL" id="JANBUH010000043">
    <property type="protein sequence ID" value="KAJ2755890.1"/>
    <property type="molecule type" value="Genomic_DNA"/>
</dbReference>
<evidence type="ECO:0000256" key="11">
    <source>
        <dbReference type="ARBA" id="ARBA00022792"/>
    </source>
</evidence>
<evidence type="ECO:0000256" key="6">
    <source>
        <dbReference type="ARBA" id="ARBA00012487"/>
    </source>
</evidence>
<evidence type="ECO:0000256" key="1">
    <source>
        <dbReference type="ARBA" id="ARBA00001946"/>
    </source>
</evidence>
<sequence>MSSLISRGSNVLSHNSRAYGFVKRVAVNSQVRWETKVSANGDAKPHEQGSADVTDPEAAAMLLLRKGVRKPEGEPPVVNDRQTVRLPVMSGVAQTTTSSRIKIPFETQTSTSVPPLSGQASGSTTVSVTPRLTDVEEAKLEQMRAAQWETRDILSGVMKRFSAPIRYAFAYGSGVYKQTGYGGASKPMIDIIFAVSHPDHWHALNISQNRSHYSFMGTLGSNAVTFVQERLGAGVYYNPFVEIDGVLIKYGVVSIDTLSSDLLNWDTLYLAGRMHKPTLTLRRDPLMRITKQVNLTHAVRTALLMLPKNFTNEELFRAIASLSFAGDFRMKIGGENPQKVHNIVEAQMPLFKSRYGSIIEGLPNLEYIGQDLLQQDMSPMARAAMVRKMPNNFYDHLVKQGRKSGVRLPPGLGAEAINTERLVAVENISGLATKAIESIVARPALTQSIKGLLSSGLTKSVAYMYSKNSKYRSASEQK</sequence>
<evidence type="ECO:0000313" key="19">
    <source>
        <dbReference type="EMBL" id="KAJ2755890.1"/>
    </source>
</evidence>
<comment type="cofactor">
    <cofactor evidence="1">
        <name>Mg(2+)</name>
        <dbReference type="ChEBI" id="CHEBI:18420"/>
    </cofactor>
</comment>
<comment type="similarity">
    <text evidence="5">Belongs to the TAM41 family.</text>
</comment>
<keyword evidence="11" id="KW-0999">Mitochondrion inner membrane</keyword>
<dbReference type="GO" id="GO:0005743">
    <property type="term" value="C:mitochondrial inner membrane"/>
    <property type="evidence" value="ECO:0007669"/>
    <property type="project" value="UniProtKB-SubCell"/>
</dbReference>
<keyword evidence="10" id="KW-0548">Nucleotidyltransferase</keyword>
<evidence type="ECO:0000256" key="3">
    <source>
        <dbReference type="ARBA" id="ARBA00005119"/>
    </source>
</evidence>
<dbReference type="AlphaFoldDB" id="A0A9W8H4L1"/>
<keyword evidence="12" id="KW-0460">Magnesium</keyword>
<dbReference type="GO" id="GO:0016024">
    <property type="term" value="P:CDP-diacylglycerol biosynthetic process"/>
    <property type="evidence" value="ECO:0007669"/>
    <property type="project" value="TreeGrafter"/>
</dbReference>
<evidence type="ECO:0000256" key="17">
    <source>
        <dbReference type="ARBA" id="ARBA00023264"/>
    </source>
</evidence>
<comment type="caution">
    <text evidence="19">The sequence shown here is derived from an EMBL/GenBank/DDBJ whole genome shotgun (WGS) entry which is preliminary data.</text>
</comment>
<evidence type="ECO:0000256" key="15">
    <source>
        <dbReference type="ARBA" id="ARBA00023136"/>
    </source>
</evidence>
<dbReference type="GO" id="GO:0032049">
    <property type="term" value="P:cardiolipin biosynthetic process"/>
    <property type="evidence" value="ECO:0007669"/>
    <property type="project" value="InterPro"/>
</dbReference>
<protein>
    <recommendedName>
        <fullName evidence="7">Phosphatidate cytidylyltransferase, mitochondrial</fullName>
        <ecNumber evidence="6">2.7.7.41</ecNumber>
    </recommendedName>
    <alternativeName>
        <fullName evidence="18">CDP-diacylglycerol synthase</fullName>
    </alternativeName>
</protein>
<dbReference type="Pfam" id="PF09139">
    <property type="entry name" value="Tam41_Mmp37"/>
    <property type="match status" value="1"/>
</dbReference>
<dbReference type="InterPro" id="IPR015222">
    <property type="entry name" value="Tam41"/>
</dbReference>
<keyword evidence="13" id="KW-0443">Lipid metabolism</keyword>
<evidence type="ECO:0000256" key="8">
    <source>
        <dbReference type="ARBA" id="ARBA00022516"/>
    </source>
</evidence>
<keyword evidence="9" id="KW-0808">Transferase</keyword>
<organism evidence="19 20">
    <name type="scientific">Coemansia pectinata</name>
    <dbReference type="NCBI Taxonomy" id="1052879"/>
    <lineage>
        <taxon>Eukaryota</taxon>
        <taxon>Fungi</taxon>
        <taxon>Fungi incertae sedis</taxon>
        <taxon>Zoopagomycota</taxon>
        <taxon>Kickxellomycotina</taxon>
        <taxon>Kickxellomycetes</taxon>
        <taxon>Kickxellales</taxon>
        <taxon>Kickxellaceae</taxon>
        <taxon>Coemansia</taxon>
    </lineage>
</organism>
<gene>
    <name evidence="19" type="primary">TAM41</name>
    <name evidence="19" type="ORF">GGI19_001269</name>
</gene>
<comment type="pathway">
    <text evidence="3">Phospholipid metabolism; CDP-diacylglycerol biosynthesis; CDP-diacylglycerol from sn-glycerol 3-phosphate: step 3/3.</text>
</comment>
<evidence type="ECO:0000256" key="12">
    <source>
        <dbReference type="ARBA" id="ARBA00022842"/>
    </source>
</evidence>
<reference evidence="19" key="1">
    <citation type="submission" date="2022-07" db="EMBL/GenBank/DDBJ databases">
        <title>Phylogenomic reconstructions and comparative analyses of Kickxellomycotina fungi.</title>
        <authorList>
            <person name="Reynolds N.K."/>
            <person name="Stajich J.E."/>
            <person name="Barry K."/>
            <person name="Grigoriev I.V."/>
            <person name="Crous P."/>
            <person name="Smith M.E."/>
        </authorList>
    </citation>
    <scope>NUCLEOTIDE SEQUENCE</scope>
    <source>
        <strain evidence="19">BCRC 34297</strain>
    </source>
</reference>
<evidence type="ECO:0000256" key="2">
    <source>
        <dbReference type="ARBA" id="ARBA00004443"/>
    </source>
</evidence>
<dbReference type="EC" id="2.7.7.41" evidence="6"/>
<evidence type="ECO:0000256" key="5">
    <source>
        <dbReference type="ARBA" id="ARBA00005458"/>
    </source>
</evidence>
<comment type="subcellular location">
    <subcellularLocation>
        <location evidence="2">Mitochondrion inner membrane</location>
        <topology evidence="2">Peripheral membrane protein</topology>
        <orientation evidence="2">Matrix side</orientation>
    </subcellularLocation>
</comment>
<evidence type="ECO:0000256" key="4">
    <source>
        <dbReference type="ARBA" id="ARBA00005189"/>
    </source>
</evidence>
<keyword evidence="17" id="KW-1208">Phospholipid metabolism</keyword>
<keyword evidence="14" id="KW-0496">Mitochondrion</keyword>
<keyword evidence="16" id="KW-0594">Phospholipid biosynthesis</keyword>
<keyword evidence="15" id="KW-0472">Membrane</keyword>
<dbReference type="OrthoDB" id="341477at2759"/>
<dbReference type="GO" id="GO:0004605">
    <property type="term" value="F:phosphatidate cytidylyltransferase activity"/>
    <property type="evidence" value="ECO:0007669"/>
    <property type="project" value="UniProtKB-EC"/>
</dbReference>
<evidence type="ECO:0000256" key="18">
    <source>
        <dbReference type="ARBA" id="ARBA00029893"/>
    </source>
</evidence>
<name>A0A9W8H4L1_9FUNG</name>
<evidence type="ECO:0000313" key="20">
    <source>
        <dbReference type="Proteomes" id="UP001140011"/>
    </source>
</evidence>
<keyword evidence="20" id="KW-1185">Reference proteome</keyword>
<accession>A0A9W8H4L1</accession>
<evidence type="ECO:0000256" key="10">
    <source>
        <dbReference type="ARBA" id="ARBA00022695"/>
    </source>
</evidence>
<proteinExistence type="inferred from homology"/>
<dbReference type="PANTHER" id="PTHR13619">
    <property type="entry name" value="PHOSPHATIDATE CYTIDYLYLTRANSFERASE, MITOCHONDRIAL"/>
    <property type="match status" value="1"/>
</dbReference>
<evidence type="ECO:0000256" key="9">
    <source>
        <dbReference type="ARBA" id="ARBA00022679"/>
    </source>
</evidence>
<evidence type="ECO:0000256" key="7">
    <source>
        <dbReference type="ARBA" id="ARBA00018337"/>
    </source>
</evidence>
<keyword evidence="8" id="KW-0444">Lipid biosynthesis</keyword>
<evidence type="ECO:0000256" key="14">
    <source>
        <dbReference type="ARBA" id="ARBA00023128"/>
    </source>
</evidence>
<dbReference type="PANTHER" id="PTHR13619:SF0">
    <property type="entry name" value="PHOSPHATIDATE CYTIDYLYLTRANSFERASE, MITOCHONDRIAL"/>
    <property type="match status" value="1"/>
</dbReference>